<dbReference type="RefSeq" id="XP_014173399.1">
    <property type="nucleotide sequence ID" value="XM_014317924.1"/>
</dbReference>
<keyword evidence="2" id="KW-1185">Reference proteome</keyword>
<reference evidence="1 2" key="1">
    <citation type="journal article" date="2011" name="Proc. Natl. Acad. Sci. U.S.A.">
        <title>Genome and transcriptome analyses of the mountain pine beetle-fungal symbiont Grosmannia clavigera, a lodgepole pine pathogen.</title>
        <authorList>
            <person name="DiGuistini S."/>
            <person name="Wang Y."/>
            <person name="Liao N.Y."/>
            <person name="Taylor G."/>
            <person name="Tanguay P."/>
            <person name="Feau N."/>
            <person name="Henrissat B."/>
            <person name="Chan S.K."/>
            <person name="Hesse-Orce U."/>
            <person name="Alamouti S.M."/>
            <person name="Tsui C.K.M."/>
            <person name="Docking R.T."/>
            <person name="Levasseur A."/>
            <person name="Haridas S."/>
            <person name="Robertson G."/>
            <person name="Birol I."/>
            <person name="Holt R.A."/>
            <person name="Marra M.A."/>
            <person name="Hamelin R.C."/>
            <person name="Hirst M."/>
            <person name="Jones S.J.M."/>
            <person name="Bohlmann J."/>
            <person name="Breuil C."/>
        </authorList>
    </citation>
    <scope>NUCLEOTIDE SEQUENCE [LARGE SCALE GENOMIC DNA]</scope>
    <source>
        <strain evidence="2">kw1407 / UAMH 11150</strain>
    </source>
</reference>
<sequence>MNSAPALLRSGCILDEARAPTVDADHLGAFCFSGRLEARLTLGVRHASLSPNALHMSLAQTPPARAQPRFFSTIPFYPRGRSMENKEAAAITYVAYTKYRRIALFILLRRLPPRGQALSEGRAEMLGHSEILPARPHSKLGQ</sequence>
<name>F0XE12_GROCL</name>
<dbReference type="AlphaFoldDB" id="F0XE12"/>
<evidence type="ECO:0000313" key="2">
    <source>
        <dbReference type="Proteomes" id="UP000007796"/>
    </source>
</evidence>
<dbReference type="HOGENOM" id="CLU_1816000_0_0_1"/>
<accession>F0XE12</accession>
<protein>
    <submittedName>
        <fullName evidence="1">Uncharacterized protein</fullName>
    </submittedName>
</protein>
<dbReference type="Proteomes" id="UP000007796">
    <property type="component" value="Unassembled WGS sequence"/>
</dbReference>
<gene>
    <name evidence="1" type="ORF">CMQ_845</name>
</gene>
<organism evidence="2">
    <name type="scientific">Grosmannia clavigera (strain kw1407 / UAMH 11150)</name>
    <name type="common">Blue stain fungus</name>
    <name type="synonym">Graphiocladiella clavigera</name>
    <dbReference type="NCBI Taxonomy" id="655863"/>
    <lineage>
        <taxon>Eukaryota</taxon>
        <taxon>Fungi</taxon>
        <taxon>Dikarya</taxon>
        <taxon>Ascomycota</taxon>
        <taxon>Pezizomycotina</taxon>
        <taxon>Sordariomycetes</taxon>
        <taxon>Sordariomycetidae</taxon>
        <taxon>Ophiostomatales</taxon>
        <taxon>Ophiostomataceae</taxon>
        <taxon>Leptographium</taxon>
    </lineage>
</organism>
<dbReference type="EMBL" id="GL629765">
    <property type="protein sequence ID" value="EFX03917.1"/>
    <property type="molecule type" value="Genomic_DNA"/>
</dbReference>
<proteinExistence type="predicted"/>
<evidence type="ECO:0000313" key="1">
    <source>
        <dbReference type="EMBL" id="EFX03917.1"/>
    </source>
</evidence>
<dbReference type="GeneID" id="25981969"/>
<dbReference type="InParanoid" id="F0XE12"/>